<dbReference type="InterPro" id="IPR036192">
    <property type="entry name" value="Cell_div_ZapA-like_sf"/>
</dbReference>
<gene>
    <name evidence="2" type="ORF">ACFS6H_08305</name>
</gene>
<proteinExistence type="predicted"/>
<evidence type="ECO:0000313" key="2">
    <source>
        <dbReference type="EMBL" id="MFD2919703.1"/>
    </source>
</evidence>
<organism evidence="2 3">
    <name type="scientific">Terrimonas rubra</name>
    <dbReference type="NCBI Taxonomy" id="1035890"/>
    <lineage>
        <taxon>Bacteria</taxon>
        <taxon>Pseudomonadati</taxon>
        <taxon>Bacteroidota</taxon>
        <taxon>Chitinophagia</taxon>
        <taxon>Chitinophagales</taxon>
        <taxon>Chitinophagaceae</taxon>
        <taxon>Terrimonas</taxon>
    </lineage>
</organism>
<accession>A0ABW6A7M0</accession>
<protein>
    <submittedName>
        <fullName evidence="2">Cell division protein ZapA</fullName>
    </submittedName>
</protein>
<comment type="caution">
    <text evidence="2">The sequence shown here is derived from an EMBL/GenBank/DDBJ whole genome shotgun (WGS) entry which is preliminary data.</text>
</comment>
<name>A0ABW6A7M0_9BACT</name>
<dbReference type="EMBL" id="JBHUOZ010000001">
    <property type="protein sequence ID" value="MFD2919703.1"/>
    <property type="molecule type" value="Genomic_DNA"/>
</dbReference>
<keyword evidence="1" id="KW-0175">Coiled coil</keyword>
<evidence type="ECO:0000313" key="3">
    <source>
        <dbReference type="Proteomes" id="UP001597511"/>
    </source>
</evidence>
<dbReference type="SUPFAM" id="SSF102829">
    <property type="entry name" value="Cell division protein ZapA-like"/>
    <property type="match status" value="1"/>
</dbReference>
<evidence type="ECO:0000256" key="1">
    <source>
        <dbReference type="SAM" id="Coils"/>
    </source>
</evidence>
<feature type="coiled-coil region" evidence="1">
    <location>
        <begin position="71"/>
        <end position="98"/>
    </location>
</feature>
<dbReference type="RefSeq" id="WP_386097151.1">
    <property type="nucleotide sequence ID" value="NZ_JBHUOZ010000001.1"/>
</dbReference>
<dbReference type="Proteomes" id="UP001597511">
    <property type="component" value="Unassembled WGS sequence"/>
</dbReference>
<keyword evidence="2" id="KW-0131">Cell cycle</keyword>
<dbReference type="GO" id="GO:0051301">
    <property type="term" value="P:cell division"/>
    <property type="evidence" value="ECO:0007669"/>
    <property type="project" value="UniProtKB-KW"/>
</dbReference>
<dbReference type="Pfam" id="PF05164">
    <property type="entry name" value="ZapA"/>
    <property type="match status" value="1"/>
</dbReference>
<sequence>MQAKDELIAVNVVIADRTYRLKLKPSDEEKVRHTTKLVNEKLLEFKSQFAGKDMQDYIAMVLIWIATEGANTEANVEIANVQQRLNKMEQLLDEALGE</sequence>
<keyword evidence="2" id="KW-0132">Cell division</keyword>
<reference evidence="3" key="1">
    <citation type="journal article" date="2019" name="Int. J. Syst. Evol. Microbiol.">
        <title>The Global Catalogue of Microorganisms (GCM) 10K type strain sequencing project: providing services to taxonomists for standard genome sequencing and annotation.</title>
        <authorList>
            <consortium name="The Broad Institute Genomics Platform"/>
            <consortium name="The Broad Institute Genome Sequencing Center for Infectious Disease"/>
            <person name="Wu L."/>
            <person name="Ma J."/>
        </authorList>
    </citation>
    <scope>NUCLEOTIDE SEQUENCE [LARGE SCALE GENOMIC DNA]</scope>
    <source>
        <strain evidence="3">KCTC 23299</strain>
    </source>
</reference>
<keyword evidence="3" id="KW-1185">Reference proteome</keyword>
<dbReference type="InterPro" id="IPR007838">
    <property type="entry name" value="Cell_div_ZapA-like"/>
</dbReference>